<evidence type="ECO:0000256" key="1">
    <source>
        <dbReference type="ARBA" id="ARBA00022448"/>
    </source>
</evidence>
<dbReference type="GO" id="GO:0015035">
    <property type="term" value="F:protein-disulfide reductase activity"/>
    <property type="evidence" value="ECO:0007669"/>
    <property type="project" value="TreeGrafter"/>
</dbReference>
<feature type="chain" id="PRO_5004588139" evidence="6">
    <location>
        <begin position="23"/>
        <end position="146"/>
    </location>
</feature>
<keyword evidence="6" id="KW-0732">Signal</keyword>
<dbReference type="RefSeq" id="WP_021759167.1">
    <property type="nucleotide sequence ID" value="NC_022444.1"/>
</dbReference>
<reference evidence="9" key="2">
    <citation type="submission" date="2013-07" db="EMBL/GenBank/DDBJ databases">
        <authorList>
            <person name="Morais-Silva F.O."/>
            <person name="Rezende A.M."/>
            <person name="Pimentel C."/>
            <person name="Resende D.M."/>
            <person name="Santos C.I."/>
            <person name="Clemente C."/>
            <person name="de Oliveira L.M."/>
            <person name="da Silva S.M."/>
            <person name="Costa D.A."/>
            <person name="Varela-Raposo A."/>
            <person name="Horacio E.C.A."/>
            <person name="Matos M."/>
            <person name="Flores O."/>
            <person name="Ruiz J.C."/>
            <person name="Rodrigues-Pousada C."/>
        </authorList>
    </citation>
    <scope>NUCLEOTIDE SEQUENCE [LARGE SCALE GENOMIC DNA]</scope>
    <source>
        <strain evidence="9">ATCC 19364 / DSM 1382 / NCIMB 9332 / VKM B-1759</strain>
    </source>
</reference>
<dbReference type="InterPro" id="IPR017937">
    <property type="entry name" value="Thioredoxin_CS"/>
</dbReference>
<organism evidence="8 9">
    <name type="scientific">Megalodesulfovibrio gigas (strain ATCC 19364 / DSM 1382 / NCIMB 9332 / VKM B-1759)</name>
    <name type="common">Desulfovibrio gigas</name>
    <dbReference type="NCBI Taxonomy" id="1121448"/>
    <lineage>
        <taxon>Bacteria</taxon>
        <taxon>Pseudomonadati</taxon>
        <taxon>Thermodesulfobacteriota</taxon>
        <taxon>Desulfovibrionia</taxon>
        <taxon>Desulfovibrionales</taxon>
        <taxon>Desulfovibrionaceae</taxon>
        <taxon>Megalodesulfovibrio</taxon>
    </lineage>
</organism>
<keyword evidence="3" id="KW-1015">Disulfide bond</keyword>
<dbReference type="EMBL" id="CP006585">
    <property type="protein sequence ID" value="AGW12514.1"/>
    <property type="molecule type" value="Genomic_DNA"/>
</dbReference>
<dbReference type="PROSITE" id="PS51352">
    <property type="entry name" value="THIOREDOXIN_2"/>
    <property type="match status" value="1"/>
</dbReference>
<dbReference type="Gene3D" id="3.40.30.10">
    <property type="entry name" value="Glutaredoxin"/>
    <property type="match status" value="1"/>
</dbReference>
<accession>T2G8K8</accession>
<keyword evidence="1" id="KW-0813">Transport</keyword>
<feature type="signal peptide" evidence="6">
    <location>
        <begin position="1"/>
        <end position="22"/>
    </location>
</feature>
<gene>
    <name evidence="8" type="ORF">DGI_0606</name>
</gene>
<reference evidence="8 9" key="1">
    <citation type="journal article" date="2013" name="J. Bacteriol.">
        <title>Roles of HynAB and Ech, the only two hydrogenases found in the model sulfate reducer Desulfovibrio gigas.</title>
        <authorList>
            <person name="Morais-Silva F.O."/>
            <person name="Santos C.I."/>
            <person name="Rodrigues R."/>
            <person name="Pereira I.A."/>
            <person name="Rodrigues-Pousada C."/>
        </authorList>
    </citation>
    <scope>NUCLEOTIDE SEQUENCE [LARGE SCALE GENOMIC DNA]</scope>
    <source>
        <strain evidence="9">ATCC 19364 / DSM 1382 / NCIMB 9332 / VKM B-1759</strain>
    </source>
</reference>
<keyword evidence="2" id="KW-0249">Electron transport</keyword>
<proteinExistence type="predicted"/>
<keyword evidence="4" id="KW-0676">Redox-active center</keyword>
<evidence type="ECO:0000313" key="9">
    <source>
        <dbReference type="Proteomes" id="UP000016587"/>
    </source>
</evidence>
<dbReference type="InterPro" id="IPR036249">
    <property type="entry name" value="Thioredoxin-like_sf"/>
</dbReference>
<sequence length="146" mass="15514">MSFRLLIAAGMLLLCTVQPVWSQTLPCAVRGKVTLVDFTAVWCGPCKAQKPIVQALAKELGNRAAVVIVDIDKDTRARAYKVASIPTLVFHDAAGEVRYRHVGIMGREAILAKLMEIGLPPAAPPAVPGAPAAPTTASPRNTLTVY</sequence>
<evidence type="ECO:0000313" key="8">
    <source>
        <dbReference type="EMBL" id="AGW12514.1"/>
    </source>
</evidence>
<evidence type="ECO:0000259" key="7">
    <source>
        <dbReference type="PROSITE" id="PS51352"/>
    </source>
</evidence>
<dbReference type="SUPFAM" id="SSF52833">
    <property type="entry name" value="Thioredoxin-like"/>
    <property type="match status" value="1"/>
</dbReference>
<feature type="region of interest" description="Disordered" evidence="5">
    <location>
        <begin position="125"/>
        <end position="146"/>
    </location>
</feature>
<dbReference type="PATRIC" id="fig|1121448.10.peg.606"/>
<evidence type="ECO:0000256" key="5">
    <source>
        <dbReference type="SAM" id="MobiDB-lite"/>
    </source>
</evidence>
<dbReference type="STRING" id="1121448.DGI_0606"/>
<dbReference type="eggNOG" id="COG0526">
    <property type="taxonomic scope" value="Bacteria"/>
</dbReference>
<keyword evidence="9" id="KW-1185">Reference proteome</keyword>
<dbReference type="Proteomes" id="UP000016587">
    <property type="component" value="Chromosome"/>
</dbReference>
<evidence type="ECO:0000256" key="6">
    <source>
        <dbReference type="SAM" id="SignalP"/>
    </source>
</evidence>
<feature type="domain" description="Thioredoxin" evidence="7">
    <location>
        <begin position="1"/>
        <end position="119"/>
    </location>
</feature>
<dbReference type="CDD" id="cd02947">
    <property type="entry name" value="TRX_family"/>
    <property type="match status" value="1"/>
</dbReference>
<evidence type="ECO:0000256" key="2">
    <source>
        <dbReference type="ARBA" id="ARBA00022982"/>
    </source>
</evidence>
<dbReference type="PANTHER" id="PTHR45663:SF11">
    <property type="entry name" value="GEO12009P1"/>
    <property type="match status" value="1"/>
</dbReference>
<dbReference type="PANTHER" id="PTHR45663">
    <property type="entry name" value="GEO12009P1"/>
    <property type="match status" value="1"/>
</dbReference>
<dbReference type="HOGENOM" id="CLU_1774378_0_0_7"/>
<dbReference type="AlphaFoldDB" id="T2G8K8"/>
<dbReference type="GO" id="GO:0005737">
    <property type="term" value="C:cytoplasm"/>
    <property type="evidence" value="ECO:0007669"/>
    <property type="project" value="TreeGrafter"/>
</dbReference>
<dbReference type="PROSITE" id="PS00194">
    <property type="entry name" value="THIOREDOXIN_1"/>
    <property type="match status" value="1"/>
</dbReference>
<name>T2G8K8_MEGG1</name>
<protein>
    <submittedName>
        <fullName evidence="8">Putative thioredoxin</fullName>
    </submittedName>
</protein>
<evidence type="ECO:0000256" key="3">
    <source>
        <dbReference type="ARBA" id="ARBA00023157"/>
    </source>
</evidence>
<dbReference type="KEGG" id="dgg:DGI_0606"/>
<dbReference type="Pfam" id="PF00085">
    <property type="entry name" value="Thioredoxin"/>
    <property type="match status" value="1"/>
</dbReference>
<evidence type="ECO:0000256" key="4">
    <source>
        <dbReference type="ARBA" id="ARBA00023284"/>
    </source>
</evidence>
<dbReference type="InterPro" id="IPR013766">
    <property type="entry name" value="Thioredoxin_domain"/>
</dbReference>